<accession>A0AAD6E3I4</accession>
<dbReference type="Gene3D" id="1.10.405.20">
    <property type="match status" value="1"/>
</dbReference>
<dbReference type="AlphaFoldDB" id="A0AAD6E3I4"/>
<sequence length="355" mass="39410">MSQIFPTITQYFDPDTAQPVNITPTDSSAALAAYSQLLSQYSYLETGYFLPNPVPEDLLLPYRFFIAKYPDIANATYLIAQYNEGFGDMLDQPTLYVLKVFGADVLQTIANGGLVPTSNNFHEIYDKVSKILGPDVLYSSTVVSTQQRDSKGVQINVNTPYGPKTIQAKKILITIPQTLVNFLPFDPDNTEAHVFGRFSSSGYYTSLVRGTGLASNFSSFSATSNTSFNISPMPRVYSIYPTAVNGVFGFRYGSAQILPDTYVQQKMLSYLKKLQENGFTGQFSQSASFLRFKNHVPFQLTAPIGSIASGFYDDLYALQGYRSTWYTGAAFHVHDSSRLWNFTETTVLPGLLKSL</sequence>
<gene>
    <name evidence="1" type="ORF">N7450_001117</name>
</gene>
<comment type="caution">
    <text evidence="1">The sequence shown here is derived from an EMBL/GenBank/DDBJ whole genome shotgun (WGS) entry which is preliminary data.</text>
</comment>
<dbReference type="Proteomes" id="UP001216150">
    <property type="component" value="Unassembled WGS sequence"/>
</dbReference>
<name>A0AAD6E3I4_9EURO</name>
<proteinExistence type="predicted"/>
<evidence type="ECO:0000313" key="1">
    <source>
        <dbReference type="EMBL" id="KAJ5600050.1"/>
    </source>
</evidence>
<protein>
    <submittedName>
        <fullName evidence="1">FAD/NAD(P)-binding domain-containing protein</fullName>
    </submittedName>
</protein>
<dbReference type="EMBL" id="JAQJAC010000001">
    <property type="protein sequence ID" value="KAJ5600050.1"/>
    <property type="molecule type" value="Genomic_DNA"/>
</dbReference>
<organism evidence="1 2">
    <name type="scientific">Penicillium hetheringtonii</name>
    <dbReference type="NCBI Taxonomy" id="911720"/>
    <lineage>
        <taxon>Eukaryota</taxon>
        <taxon>Fungi</taxon>
        <taxon>Dikarya</taxon>
        <taxon>Ascomycota</taxon>
        <taxon>Pezizomycotina</taxon>
        <taxon>Eurotiomycetes</taxon>
        <taxon>Eurotiomycetidae</taxon>
        <taxon>Eurotiales</taxon>
        <taxon>Aspergillaceae</taxon>
        <taxon>Penicillium</taxon>
    </lineage>
</organism>
<evidence type="ECO:0000313" key="2">
    <source>
        <dbReference type="Proteomes" id="UP001216150"/>
    </source>
</evidence>
<keyword evidence="2" id="KW-1185">Reference proteome</keyword>
<reference evidence="1 2" key="1">
    <citation type="journal article" date="2023" name="IMA Fungus">
        <title>Comparative genomic study of the Penicillium genus elucidates a diverse pangenome and 15 lateral gene transfer events.</title>
        <authorList>
            <person name="Petersen C."/>
            <person name="Sorensen T."/>
            <person name="Nielsen M.R."/>
            <person name="Sondergaard T.E."/>
            <person name="Sorensen J.L."/>
            <person name="Fitzpatrick D.A."/>
            <person name="Frisvad J.C."/>
            <person name="Nielsen K.L."/>
        </authorList>
    </citation>
    <scope>NUCLEOTIDE SEQUENCE [LARGE SCALE GENOMIC DNA]</scope>
    <source>
        <strain evidence="1 2">IBT 29057</strain>
    </source>
</reference>